<sequence length="630" mass="67321">MHSVASTSSQRAIHISGGPYANTALQAYLVTDETGLYNRPLRLSQGVVRAVIAIVSQAFTITYCAALVLLTQRITLNEFVKHRQTLTAIHDKSSAWLGLGTSLLTLGRQAKLATDLLGICMITAYLLLIFVVHTTLPSIFGVSTQNVTVNAIQSTTLARQNVTAALNNGSGANFGLSADALSNLYAILQVYDSLDLPTVGVLDGTLYDILPITQNAAAIGVEVNATTFSVDCASLSDAVQVDFQASNITQIANGTSYYTFEFGSDQYAVVIGVMGANQFQVQSAYAADSSVPDMVVVASTYPVVDSAGDNATSTNLNPTWTDDPVHPLDANTTTITGINLIGCNFGAHNSTALVNPQSRTINQPSASPSPAHWHEWTDPDPSGDPLLMDTLQAFVNNAPSLTLADQSIALVNDTFNGLSYTATPTILEQFLQIDISASRNASLDASGPVTVGELNWSLARAYAAVLWYYDSASATSLNVVFDDAGADRLEGEVSIPYSLLEERMTINRISLFAGLAASCVLFALAGVMIIRSGGLTENVAQHDPTGVLPILWLLRLEPRLRAVANPDMDALREAGMYEVTGMDELRQHADQTLNDSEKVQDMALELQPYASRSSESLVHRTTAVKFTLDP</sequence>
<dbReference type="EMBL" id="JANHOG010000202">
    <property type="protein sequence ID" value="KAJ3556887.1"/>
    <property type="molecule type" value="Genomic_DNA"/>
</dbReference>
<keyword evidence="2" id="KW-1185">Reference proteome</keyword>
<evidence type="ECO:0000313" key="2">
    <source>
        <dbReference type="Proteomes" id="UP001148662"/>
    </source>
</evidence>
<dbReference type="Proteomes" id="UP001148662">
    <property type="component" value="Unassembled WGS sequence"/>
</dbReference>
<organism evidence="1 2">
    <name type="scientific">Phlebia brevispora</name>
    <dbReference type="NCBI Taxonomy" id="194682"/>
    <lineage>
        <taxon>Eukaryota</taxon>
        <taxon>Fungi</taxon>
        <taxon>Dikarya</taxon>
        <taxon>Basidiomycota</taxon>
        <taxon>Agaricomycotina</taxon>
        <taxon>Agaricomycetes</taxon>
        <taxon>Polyporales</taxon>
        <taxon>Meruliaceae</taxon>
        <taxon>Phlebia</taxon>
    </lineage>
</organism>
<comment type="caution">
    <text evidence="1">The sequence shown here is derived from an EMBL/GenBank/DDBJ whole genome shotgun (WGS) entry which is preliminary data.</text>
</comment>
<evidence type="ECO:0000313" key="1">
    <source>
        <dbReference type="EMBL" id="KAJ3556887.1"/>
    </source>
</evidence>
<proteinExistence type="predicted"/>
<name>A0ACC1TAQ5_9APHY</name>
<accession>A0ACC1TAQ5</accession>
<gene>
    <name evidence="1" type="ORF">NM688_g1776</name>
</gene>
<reference evidence="1" key="1">
    <citation type="submission" date="2022-07" db="EMBL/GenBank/DDBJ databases">
        <title>Genome Sequence of Phlebia brevispora.</title>
        <authorList>
            <person name="Buettner E."/>
        </authorList>
    </citation>
    <scope>NUCLEOTIDE SEQUENCE</scope>
    <source>
        <strain evidence="1">MPL23</strain>
    </source>
</reference>
<protein>
    <submittedName>
        <fullName evidence="1">Uncharacterized protein</fullName>
    </submittedName>
</protein>